<dbReference type="RefSeq" id="WP_097883378.1">
    <property type="nucleotide sequence ID" value="NZ_NUIL01000015.1"/>
</dbReference>
<gene>
    <name evidence="1" type="ORF">CN984_12060</name>
</gene>
<reference evidence="1 2" key="1">
    <citation type="submission" date="2017-09" db="EMBL/GenBank/DDBJ databases">
        <title>Large-scale bioinformatics analysis of Bacillus genomes uncovers conserved roles of natural products in bacterial physiology.</title>
        <authorList>
            <consortium name="Agbiome Team Llc"/>
            <person name="Bleich R.M."/>
            <person name="Grubbs K.J."/>
            <person name="Santa Maria K.C."/>
            <person name="Allen S.E."/>
            <person name="Farag S."/>
            <person name="Shank E.A."/>
            <person name="Bowers A."/>
        </authorList>
    </citation>
    <scope>NUCLEOTIDE SEQUENCE [LARGE SCALE GENOMIC DNA]</scope>
    <source>
        <strain evidence="1 2">AFS050027</strain>
    </source>
</reference>
<accession>A0A2A7FN71</accession>
<protein>
    <submittedName>
        <fullName evidence="1">Uncharacterized protein</fullName>
    </submittedName>
</protein>
<comment type="caution">
    <text evidence="1">The sequence shown here is derived from an EMBL/GenBank/DDBJ whole genome shotgun (WGS) entry which is preliminary data.</text>
</comment>
<name>A0A2A7FN71_BACCE</name>
<organism evidence="1 2">
    <name type="scientific">Bacillus cereus</name>
    <dbReference type="NCBI Taxonomy" id="1396"/>
    <lineage>
        <taxon>Bacteria</taxon>
        <taxon>Bacillati</taxon>
        <taxon>Bacillota</taxon>
        <taxon>Bacilli</taxon>
        <taxon>Bacillales</taxon>
        <taxon>Bacillaceae</taxon>
        <taxon>Bacillus</taxon>
        <taxon>Bacillus cereus group</taxon>
    </lineage>
</organism>
<evidence type="ECO:0000313" key="2">
    <source>
        <dbReference type="Proteomes" id="UP000223777"/>
    </source>
</evidence>
<dbReference type="EMBL" id="NUIL01000015">
    <property type="protein sequence ID" value="PGO29174.1"/>
    <property type="molecule type" value="Genomic_DNA"/>
</dbReference>
<proteinExistence type="predicted"/>
<evidence type="ECO:0000313" key="1">
    <source>
        <dbReference type="EMBL" id="PGO29174.1"/>
    </source>
</evidence>
<dbReference type="Proteomes" id="UP000223777">
    <property type="component" value="Unassembled WGS sequence"/>
</dbReference>
<dbReference type="AlphaFoldDB" id="A0A2A7FN71"/>
<sequence length="81" mass="9595">MSKKRMFVPSHFTVAPNTTVMFKDCELRNRHGFEWLEVNCFKDHFAGNEILEGWEIWIEESPVEFLDKIEAYTGVRESQLV</sequence>